<feature type="region of interest" description="Disordered" evidence="1">
    <location>
        <begin position="110"/>
        <end position="166"/>
    </location>
</feature>
<organism evidence="2 3">
    <name type="scientific">Pleurodeles waltl</name>
    <name type="common">Iberian ribbed newt</name>
    <dbReference type="NCBI Taxonomy" id="8319"/>
    <lineage>
        <taxon>Eukaryota</taxon>
        <taxon>Metazoa</taxon>
        <taxon>Chordata</taxon>
        <taxon>Craniata</taxon>
        <taxon>Vertebrata</taxon>
        <taxon>Euteleostomi</taxon>
        <taxon>Amphibia</taxon>
        <taxon>Batrachia</taxon>
        <taxon>Caudata</taxon>
        <taxon>Salamandroidea</taxon>
        <taxon>Salamandridae</taxon>
        <taxon>Pleurodelinae</taxon>
        <taxon>Pleurodeles</taxon>
    </lineage>
</organism>
<dbReference type="AlphaFoldDB" id="A0AAV7LVM0"/>
<accession>A0AAV7LVM0</accession>
<evidence type="ECO:0000313" key="3">
    <source>
        <dbReference type="Proteomes" id="UP001066276"/>
    </source>
</evidence>
<gene>
    <name evidence="2" type="ORF">NDU88_004757</name>
</gene>
<name>A0AAV7LVM0_PLEWA</name>
<evidence type="ECO:0000256" key="1">
    <source>
        <dbReference type="SAM" id="MobiDB-lite"/>
    </source>
</evidence>
<keyword evidence="3" id="KW-1185">Reference proteome</keyword>
<protein>
    <submittedName>
        <fullName evidence="2">Uncharacterized protein</fullName>
    </submittedName>
</protein>
<comment type="caution">
    <text evidence="2">The sequence shown here is derived from an EMBL/GenBank/DDBJ whole genome shotgun (WGS) entry which is preliminary data.</text>
</comment>
<dbReference type="Proteomes" id="UP001066276">
    <property type="component" value="Chromosome 11"/>
</dbReference>
<proteinExistence type="predicted"/>
<reference evidence="2" key="1">
    <citation type="journal article" date="2022" name="bioRxiv">
        <title>Sequencing and chromosome-scale assembly of the giantPleurodeles waltlgenome.</title>
        <authorList>
            <person name="Brown T."/>
            <person name="Elewa A."/>
            <person name="Iarovenko S."/>
            <person name="Subramanian E."/>
            <person name="Araus A.J."/>
            <person name="Petzold A."/>
            <person name="Susuki M."/>
            <person name="Suzuki K.-i.T."/>
            <person name="Hayashi T."/>
            <person name="Toyoda A."/>
            <person name="Oliveira C."/>
            <person name="Osipova E."/>
            <person name="Leigh N.D."/>
            <person name="Simon A."/>
            <person name="Yun M.H."/>
        </authorList>
    </citation>
    <scope>NUCLEOTIDE SEQUENCE</scope>
    <source>
        <strain evidence="2">20211129_DDA</strain>
        <tissue evidence="2">Liver</tissue>
    </source>
</reference>
<dbReference type="EMBL" id="JANPWB010000015">
    <property type="protein sequence ID" value="KAJ1091640.1"/>
    <property type="molecule type" value="Genomic_DNA"/>
</dbReference>
<sequence>MHDRSRMLDGRGYGPYCPRVGELFPYTFGESLDFVRQAYGEPVPLFCPSEGGALAALKLGVHPRVPILVGAAAGAGPDGGVEVGTGNRRRLLPFRAARARLQRFQVGRSVDGVSPQGAPHWMHMAHWPDPAPPGSEGEHGQGPGRLAYPDAPHSPPRRGPRPRPLQYSHLSLRSHVDGVIFRQSLQRPYLCGSLHPLR</sequence>
<evidence type="ECO:0000313" key="2">
    <source>
        <dbReference type="EMBL" id="KAJ1091640.1"/>
    </source>
</evidence>